<evidence type="ECO:0000256" key="2">
    <source>
        <dbReference type="ARBA" id="ARBA00007362"/>
    </source>
</evidence>
<dbReference type="PANTHER" id="PTHR32322">
    <property type="entry name" value="INNER MEMBRANE TRANSPORTER"/>
    <property type="match status" value="1"/>
</dbReference>
<accession>D3QA81</accession>
<reference evidence="8 9" key="1">
    <citation type="journal article" date="2009" name="Stand. Genomic Sci.">
        <title>Complete genome sequence of Stackebrandtia nassauensis type strain (LLR-40K-21).</title>
        <authorList>
            <person name="Munk C."/>
            <person name="Lapidus A."/>
            <person name="Copeland A."/>
            <person name="Jando M."/>
            <person name="Mayilraj S."/>
            <person name="Glavina Del Rio T."/>
            <person name="Nolan M."/>
            <person name="Chen F."/>
            <person name="Lucas S."/>
            <person name="Tice H."/>
            <person name="Cheng J.F."/>
            <person name="Han C."/>
            <person name="Detter J.C."/>
            <person name="Bruce D."/>
            <person name="Goodwin L."/>
            <person name="Chain P."/>
            <person name="Pitluck S."/>
            <person name="Goker M."/>
            <person name="Ovchinikova G."/>
            <person name="Pati A."/>
            <person name="Ivanova N."/>
            <person name="Mavromatis K."/>
            <person name="Chen A."/>
            <person name="Palaniappan K."/>
            <person name="Land M."/>
            <person name="Hauser L."/>
            <person name="Chang Y.J."/>
            <person name="Jeffries C.D."/>
            <person name="Bristow J."/>
            <person name="Eisen J.A."/>
            <person name="Markowitz V."/>
            <person name="Hugenholtz P."/>
            <person name="Kyrpides N.C."/>
            <person name="Klenk H.P."/>
        </authorList>
    </citation>
    <scope>NUCLEOTIDE SEQUENCE [LARGE SCALE GENOMIC DNA]</scope>
    <source>
        <strain evidence="9">DSM 44728 / CIP 108903 / NRRL B-16338 / NBRC 102104 / LLR-40K-21</strain>
    </source>
</reference>
<dbReference type="SUPFAM" id="SSF103481">
    <property type="entry name" value="Multidrug resistance efflux transporter EmrE"/>
    <property type="match status" value="2"/>
</dbReference>
<feature type="transmembrane region" description="Helical" evidence="6">
    <location>
        <begin position="165"/>
        <end position="184"/>
    </location>
</feature>
<feature type="transmembrane region" description="Helical" evidence="6">
    <location>
        <begin position="53"/>
        <end position="71"/>
    </location>
</feature>
<evidence type="ECO:0000256" key="4">
    <source>
        <dbReference type="ARBA" id="ARBA00022989"/>
    </source>
</evidence>
<dbReference type="PANTHER" id="PTHR32322:SF2">
    <property type="entry name" value="EAMA DOMAIN-CONTAINING PROTEIN"/>
    <property type="match status" value="1"/>
</dbReference>
<keyword evidence="9" id="KW-1185">Reference proteome</keyword>
<feature type="domain" description="EamA" evidence="7">
    <location>
        <begin position="8"/>
        <end position="125"/>
    </location>
</feature>
<dbReference type="eggNOG" id="COG0697">
    <property type="taxonomic scope" value="Bacteria"/>
</dbReference>
<dbReference type="KEGG" id="sna:Snas_1083"/>
<dbReference type="InterPro" id="IPR050638">
    <property type="entry name" value="AA-Vitamin_Transporters"/>
</dbReference>
<evidence type="ECO:0000256" key="5">
    <source>
        <dbReference type="ARBA" id="ARBA00023136"/>
    </source>
</evidence>
<dbReference type="InterPro" id="IPR000620">
    <property type="entry name" value="EamA_dom"/>
</dbReference>
<evidence type="ECO:0000259" key="7">
    <source>
        <dbReference type="Pfam" id="PF00892"/>
    </source>
</evidence>
<evidence type="ECO:0000256" key="3">
    <source>
        <dbReference type="ARBA" id="ARBA00022692"/>
    </source>
</evidence>
<proteinExistence type="inferred from homology"/>
<dbReference type="InterPro" id="IPR037185">
    <property type="entry name" value="EmrE-like"/>
</dbReference>
<feature type="transmembrane region" description="Helical" evidence="6">
    <location>
        <begin position="24"/>
        <end position="41"/>
    </location>
</feature>
<keyword evidence="5 6" id="KW-0472">Membrane</keyword>
<evidence type="ECO:0000256" key="1">
    <source>
        <dbReference type="ARBA" id="ARBA00004141"/>
    </source>
</evidence>
<evidence type="ECO:0000313" key="9">
    <source>
        <dbReference type="Proteomes" id="UP000000844"/>
    </source>
</evidence>
<dbReference type="GO" id="GO:0016020">
    <property type="term" value="C:membrane"/>
    <property type="evidence" value="ECO:0007669"/>
    <property type="project" value="UniProtKB-SubCell"/>
</dbReference>
<comment type="subcellular location">
    <subcellularLocation>
        <location evidence="1">Membrane</location>
        <topology evidence="1">Multi-pass membrane protein</topology>
    </subcellularLocation>
</comment>
<protein>
    <recommendedName>
        <fullName evidence="7">EamA domain-containing protein</fullName>
    </recommendedName>
</protein>
<feature type="transmembrane region" description="Helical" evidence="6">
    <location>
        <begin position="77"/>
        <end position="97"/>
    </location>
</feature>
<feature type="transmembrane region" description="Helical" evidence="6">
    <location>
        <begin position="196"/>
        <end position="216"/>
    </location>
</feature>
<feature type="transmembrane region" description="Helical" evidence="6">
    <location>
        <begin position="228"/>
        <end position="246"/>
    </location>
</feature>
<organism evidence="8 9">
    <name type="scientific">Stackebrandtia nassauensis (strain DSM 44728 / CIP 108903 / NRRL B-16338 / NBRC 102104 / LLR-40K-21)</name>
    <dbReference type="NCBI Taxonomy" id="446470"/>
    <lineage>
        <taxon>Bacteria</taxon>
        <taxon>Bacillati</taxon>
        <taxon>Actinomycetota</taxon>
        <taxon>Actinomycetes</taxon>
        <taxon>Glycomycetales</taxon>
        <taxon>Glycomycetaceae</taxon>
        <taxon>Stackebrandtia</taxon>
    </lineage>
</organism>
<name>D3QA81_STANL</name>
<dbReference type="STRING" id="446470.Snas_1083"/>
<sequence length="286" mass="28698">MLLVGSLVAVNASINDYPIYTAHAIRYALAAVALCAILAVRKPEPVRLNRREVVLLLALAIGGLAVFNVAIAEATHFASSALVGTIVGSGPIVMAILGPLVARSGRPSGQVLVAAVAVTVGTAVATGLGGGDPLGALLAAVALAGEVSFSLLAVPLLPKLGALRVSAYTAVISVPLLLAAGWLIDGPAMLRVPDLGELSAIVYLGLVVTTAGFLLWYDSLPRLGPDRAGLFAGIMPIGAITTMMLLGQGLPSPAEALGAALVVGGILYGVRRTAARVGPVVASQNA</sequence>
<feature type="transmembrane region" description="Helical" evidence="6">
    <location>
        <begin position="252"/>
        <end position="270"/>
    </location>
</feature>
<evidence type="ECO:0000256" key="6">
    <source>
        <dbReference type="SAM" id="Phobius"/>
    </source>
</evidence>
<feature type="transmembrane region" description="Helical" evidence="6">
    <location>
        <begin position="134"/>
        <end position="158"/>
    </location>
</feature>
<dbReference type="Pfam" id="PF00892">
    <property type="entry name" value="EamA"/>
    <property type="match status" value="2"/>
</dbReference>
<comment type="similarity">
    <text evidence="2">Belongs to the EamA transporter family.</text>
</comment>
<feature type="domain" description="EamA" evidence="7">
    <location>
        <begin position="135"/>
        <end position="267"/>
    </location>
</feature>
<gene>
    <name evidence="8" type="ordered locus">Snas_1083</name>
</gene>
<dbReference type="HOGENOM" id="CLU_033863_4_3_11"/>
<feature type="transmembrane region" description="Helical" evidence="6">
    <location>
        <begin position="109"/>
        <end position="128"/>
    </location>
</feature>
<keyword evidence="4 6" id="KW-1133">Transmembrane helix</keyword>
<evidence type="ECO:0000313" key="8">
    <source>
        <dbReference type="EMBL" id="ADD40793.1"/>
    </source>
</evidence>
<keyword evidence="3 6" id="KW-0812">Transmembrane</keyword>
<dbReference type="AlphaFoldDB" id="D3QA81"/>
<dbReference type="Proteomes" id="UP000000844">
    <property type="component" value="Chromosome"/>
</dbReference>
<dbReference type="EMBL" id="CP001778">
    <property type="protein sequence ID" value="ADD40793.1"/>
    <property type="molecule type" value="Genomic_DNA"/>
</dbReference>